<evidence type="ECO:0000313" key="2">
    <source>
        <dbReference type="Proteomes" id="UP000030706"/>
    </source>
</evidence>
<keyword evidence="2" id="KW-1185">Reference proteome</keyword>
<sequence length="323" mass="36181">MQRNRDINSRIVASCDKKLVEEFKTDIYIEGRLSQFYLVQGARLTLLTTSKTRIRAFMARHQLSRRAEPSPSEFAALICDLGWHKASMAALENLVPKLLAWIEREATRIGVMDINVRKINGRLEIGDSVWPAHTLDWLRSDWNGDTNGVASGQTRPTIHRMVRLGPTGLTRLTLQALAEGSHGPRRASVPMPTTKVETIISPSALRTATDFQGPQVSSVIGTDKLPKRHQTSTPSLEPIVQEVIRRVMADQPLLNSSYMARAGTARVERDLTRVLSYPPSIQLYQTLSLEVQEVLLETILNLSRVAYDEFETYIGPLSVPQQS</sequence>
<organism evidence="1 2">
    <name type="scientific">Aureobasidium pullulans EXF-150</name>
    <dbReference type="NCBI Taxonomy" id="1043002"/>
    <lineage>
        <taxon>Eukaryota</taxon>
        <taxon>Fungi</taxon>
        <taxon>Dikarya</taxon>
        <taxon>Ascomycota</taxon>
        <taxon>Pezizomycotina</taxon>
        <taxon>Dothideomycetes</taxon>
        <taxon>Dothideomycetidae</taxon>
        <taxon>Dothideales</taxon>
        <taxon>Saccotheciaceae</taxon>
        <taxon>Aureobasidium</taxon>
    </lineage>
</organism>
<dbReference type="RefSeq" id="XP_029761423.1">
    <property type="nucleotide sequence ID" value="XM_029906940.1"/>
</dbReference>
<gene>
    <name evidence="1" type="ORF">M438DRAFT_354338</name>
</gene>
<dbReference type="AlphaFoldDB" id="A0A074YEG5"/>
<dbReference type="EMBL" id="KL584980">
    <property type="protein sequence ID" value="KEQ85236.1"/>
    <property type="molecule type" value="Genomic_DNA"/>
</dbReference>
<dbReference type="HOGENOM" id="CLU_860472_0_0_1"/>
<reference evidence="1 2" key="1">
    <citation type="journal article" date="2014" name="BMC Genomics">
        <title>Genome sequencing of four Aureobasidium pullulans varieties: biotechnological potential, stress tolerance, and description of new species.</title>
        <authorList>
            <person name="Gostin Ar C."/>
            <person name="Ohm R.A."/>
            <person name="Kogej T."/>
            <person name="Sonjak S."/>
            <person name="Turk M."/>
            <person name="Zajc J."/>
            <person name="Zalar P."/>
            <person name="Grube M."/>
            <person name="Sun H."/>
            <person name="Han J."/>
            <person name="Sharma A."/>
            <person name="Chiniquy J."/>
            <person name="Ngan C.Y."/>
            <person name="Lipzen A."/>
            <person name="Barry K."/>
            <person name="Grigoriev I.V."/>
            <person name="Gunde-Cimerman N."/>
        </authorList>
    </citation>
    <scope>NUCLEOTIDE SEQUENCE [LARGE SCALE GENOMIC DNA]</scope>
    <source>
        <strain evidence="1 2">EXF-150</strain>
    </source>
</reference>
<dbReference type="GeneID" id="40749246"/>
<proteinExistence type="predicted"/>
<protein>
    <submittedName>
        <fullName evidence="1">Uncharacterized protein</fullName>
    </submittedName>
</protein>
<accession>A0A074YEG5</accession>
<name>A0A074YEG5_AURPU</name>
<dbReference type="Proteomes" id="UP000030706">
    <property type="component" value="Unassembled WGS sequence"/>
</dbReference>
<evidence type="ECO:0000313" key="1">
    <source>
        <dbReference type="EMBL" id="KEQ85236.1"/>
    </source>
</evidence>